<proteinExistence type="predicted"/>
<dbReference type="EMBL" id="OM869567">
    <property type="protein sequence ID" value="UPW36478.1"/>
    <property type="molecule type" value="Genomic_DNA"/>
</dbReference>
<accession>A0A976N0D4</accession>
<name>A0A976N0D4_9VIRU</name>
<sequence>MSSTSFHARPFLRISYTGFDLEGNPVFTYSFDHYSIESIKYATRYFREPHTFSHVIMEHLSMSNHKYEIFQENFCVEKNKWYIRTWLNTLHLNLLQYEQKHFEACKRRSCR</sequence>
<evidence type="ECO:0000313" key="1">
    <source>
        <dbReference type="EMBL" id="UPW36478.1"/>
    </source>
</evidence>
<protein>
    <submittedName>
        <fullName evidence="1">Uncharacterized protein</fullName>
    </submittedName>
</protein>
<organism evidence="1">
    <name type="scientific">Sigmofec virus UA08Rod_4577</name>
    <dbReference type="NCBI Taxonomy" id="2929404"/>
    <lineage>
        <taxon>Viruses</taxon>
        <taxon>Monodnaviria</taxon>
        <taxon>Sangervirae</taxon>
        <taxon>Phixviricota</taxon>
        <taxon>Malgrandaviricetes</taxon>
        <taxon>Petitvirales</taxon>
        <taxon>Microviridae</taxon>
    </lineage>
</organism>
<reference evidence="1" key="1">
    <citation type="submission" date="2022-02" db="EMBL/GenBank/DDBJ databases">
        <title>Towards deciphering the DNA virus diversity associated with rodent species in the families Cricetidae and Heteromyidae.</title>
        <authorList>
            <person name="Lund M."/>
            <person name="Larsen B.B."/>
            <person name="Gryseels S."/>
            <person name="Kraberger S."/>
            <person name="Rowsey D.M."/>
            <person name="Steger L."/>
            <person name="Yule K.M."/>
            <person name="Upham N.S."/>
            <person name="Worobey M."/>
            <person name="Van Doorslaer K."/>
            <person name="Varsani A."/>
        </authorList>
    </citation>
    <scope>NUCLEOTIDE SEQUENCE</scope>
    <source>
        <strain evidence="1">UA08Rod_4577</strain>
    </source>
</reference>